<protein>
    <submittedName>
        <fullName evidence="2">Uncharacterized protein</fullName>
    </submittedName>
</protein>
<evidence type="ECO:0000256" key="1">
    <source>
        <dbReference type="SAM" id="Phobius"/>
    </source>
</evidence>
<accession>A0A0A9ENH4</accession>
<keyword evidence="1" id="KW-1133">Transmembrane helix</keyword>
<keyword evidence="1" id="KW-0812">Transmembrane</keyword>
<keyword evidence="1" id="KW-0472">Membrane</keyword>
<organism evidence="2">
    <name type="scientific">Arundo donax</name>
    <name type="common">Giant reed</name>
    <name type="synonym">Donax arundinaceus</name>
    <dbReference type="NCBI Taxonomy" id="35708"/>
    <lineage>
        <taxon>Eukaryota</taxon>
        <taxon>Viridiplantae</taxon>
        <taxon>Streptophyta</taxon>
        <taxon>Embryophyta</taxon>
        <taxon>Tracheophyta</taxon>
        <taxon>Spermatophyta</taxon>
        <taxon>Magnoliopsida</taxon>
        <taxon>Liliopsida</taxon>
        <taxon>Poales</taxon>
        <taxon>Poaceae</taxon>
        <taxon>PACMAD clade</taxon>
        <taxon>Arundinoideae</taxon>
        <taxon>Arundineae</taxon>
        <taxon>Arundo</taxon>
    </lineage>
</organism>
<sequence length="108" mass="11862">MEIVPIACHLHAFFSFLSLPCMHRNVTHFPSPAQSSGQERMAPYGDGTKWIIQAPKTKARPTAIPRMAKTGGAKLFKLDWGVFLVGLLVLISLIVGQSRNGLFQSRNG</sequence>
<reference evidence="2" key="2">
    <citation type="journal article" date="2015" name="Data Brief">
        <title>Shoot transcriptome of the giant reed, Arundo donax.</title>
        <authorList>
            <person name="Barrero R.A."/>
            <person name="Guerrero F.D."/>
            <person name="Moolhuijzen P."/>
            <person name="Goolsby J.A."/>
            <person name="Tidwell J."/>
            <person name="Bellgard S.E."/>
            <person name="Bellgard M.I."/>
        </authorList>
    </citation>
    <scope>NUCLEOTIDE SEQUENCE</scope>
    <source>
        <tissue evidence="2">Shoot tissue taken approximately 20 cm above the soil surface</tissue>
    </source>
</reference>
<proteinExistence type="predicted"/>
<reference evidence="2" key="1">
    <citation type="submission" date="2014-09" db="EMBL/GenBank/DDBJ databases">
        <authorList>
            <person name="Magalhaes I.L.F."/>
            <person name="Oliveira U."/>
            <person name="Santos F.R."/>
            <person name="Vidigal T.H.D.A."/>
            <person name="Brescovit A.D."/>
            <person name="Santos A.J."/>
        </authorList>
    </citation>
    <scope>NUCLEOTIDE SEQUENCE</scope>
    <source>
        <tissue evidence="2">Shoot tissue taken approximately 20 cm above the soil surface</tissue>
    </source>
</reference>
<evidence type="ECO:0000313" key="2">
    <source>
        <dbReference type="EMBL" id="JAE00549.1"/>
    </source>
</evidence>
<dbReference type="EMBL" id="GBRH01197347">
    <property type="protein sequence ID" value="JAE00549.1"/>
    <property type="molecule type" value="Transcribed_RNA"/>
</dbReference>
<dbReference type="AlphaFoldDB" id="A0A0A9ENH4"/>
<feature type="transmembrane region" description="Helical" evidence="1">
    <location>
        <begin position="80"/>
        <end position="96"/>
    </location>
</feature>
<name>A0A0A9ENH4_ARUDO</name>